<dbReference type="EMBL" id="LAZR01001001">
    <property type="protein sequence ID" value="KKN52851.1"/>
    <property type="molecule type" value="Genomic_DNA"/>
</dbReference>
<feature type="transmembrane region" description="Helical" evidence="7">
    <location>
        <begin position="226"/>
        <end position="246"/>
    </location>
</feature>
<dbReference type="InterPro" id="IPR018584">
    <property type="entry name" value="GT87"/>
</dbReference>
<gene>
    <name evidence="8" type="ORF">LCGC14_0608190</name>
</gene>
<keyword evidence="3" id="KW-0808">Transferase</keyword>
<feature type="transmembrane region" description="Helical" evidence="7">
    <location>
        <begin position="323"/>
        <end position="339"/>
    </location>
</feature>
<keyword evidence="4 7" id="KW-0812">Transmembrane</keyword>
<keyword evidence="5 7" id="KW-1133">Transmembrane helix</keyword>
<comment type="caution">
    <text evidence="8">The sequence shown here is derived from an EMBL/GenBank/DDBJ whole genome shotgun (WGS) entry which is preliminary data.</text>
</comment>
<evidence type="ECO:0000256" key="1">
    <source>
        <dbReference type="ARBA" id="ARBA00004651"/>
    </source>
</evidence>
<feature type="transmembrane region" description="Helical" evidence="7">
    <location>
        <begin position="373"/>
        <end position="391"/>
    </location>
</feature>
<dbReference type="AlphaFoldDB" id="A0A0F9TUR7"/>
<evidence type="ECO:0000256" key="4">
    <source>
        <dbReference type="ARBA" id="ARBA00022692"/>
    </source>
</evidence>
<dbReference type="GO" id="GO:0005886">
    <property type="term" value="C:plasma membrane"/>
    <property type="evidence" value="ECO:0007669"/>
    <property type="project" value="UniProtKB-SubCell"/>
</dbReference>
<evidence type="ECO:0000256" key="2">
    <source>
        <dbReference type="ARBA" id="ARBA00022475"/>
    </source>
</evidence>
<evidence type="ECO:0008006" key="9">
    <source>
        <dbReference type="Google" id="ProtNLM"/>
    </source>
</evidence>
<accession>A0A0F9TUR7</accession>
<name>A0A0F9TUR7_9ZZZZ</name>
<keyword evidence="2" id="KW-1003">Cell membrane</keyword>
<feature type="transmembrane region" description="Helical" evidence="7">
    <location>
        <begin position="345"/>
        <end position="361"/>
    </location>
</feature>
<protein>
    <recommendedName>
        <fullName evidence="9">Glycosyltransferase RgtA/B/C/D-like domain-containing protein</fullName>
    </recommendedName>
</protein>
<keyword evidence="6 7" id="KW-0472">Membrane</keyword>
<feature type="transmembrane region" description="Helical" evidence="7">
    <location>
        <begin position="22"/>
        <end position="45"/>
    </location>
</feature>
<feature type="transmembrane region" description="Helical" evidence="7">
    <location>
        <begin position="397"/>
        <end position="414"/>
    </location>
</feature>
<feature type="transmembrane region" description="Helical" evidence="7">
    <location>
        <begin position="107"/>
        <end position="124"/>
    </location>
</feature>
<dbReference type="GO" id="GO:0016758">
    <property type="term" value="F:hexosyltransferase activity"/>
    <property type="evidence" value="ECO:0007669"/>
    <property type="project" value="InterPro"/>
</dbReference>
<reference evidence="8" key="1">
    <citation type="journal article" date="2015" name="Nature">
        <title>Complex archaea that bridge the gap between prokaryotes and eukaryotes.</title>
        <authorList>
            <person name="Spang A."/>
            <person name="Saw J.H."/>
            <person name="Jorgensen S.L."/>
            <person name="Zaremba-Niedzwiedzka K."/>
            <person name="Martijn J."/>
            <person name="Lind A.E."/>
            <person name="van Eijk R."/>
            <person name="Schleper C."/>
            <person name="Guy L."/>
            <person name="Ettema T.J."/>
        </authorList>
    </citation>
    <scope>NUCLEOTIDE SEQUENCE</scope>
</reference>
<sequence>MMLNQVWLRMINRFKELWEFKIFKYTVVIQVGYFILSLIITLIFFRDMNDFLVYYKVGQQVLTDMNELYTTTYNWPFRYLPISALYFVPFYLMGFDLGFVVFNSINFMLNILIGIILYKIVMLVRRKGHEKGDKRVILYICLYMLSLPQLFNYILGQINLYLTLLILLSLYIFLKKSEIKWDLIASLILGISLLIKPITIFLIPFLIVLHFDFQNRKLTFNLTKSFIRLIGLVLPLSLNFILFLIYPNLLEGFIGANFTSSEPSQINHSFSLTKLIINFLYFIQFTDSQILSIQIPLFLTLLLIISILGFISFTTRNNNNTSLIYGYSFGILIMFLCYFDSWDHHLLNFTPLLIIILFNLPRESNLNKKFFKPSFYFLSFLDLAFMGIFFITKNFFPFNFASTIFLLLTFYGLIKYNTVTNNKQ</sequence>
<feature type="transmembrane region" description="Helical" evidence="7">
    <location>
        <begin position="186"/>
        <end position="211"/>
    </location>
</feature>
<feature type="transmembrane region" description="Helical" evidence="7">
    <location>
        <begin position="290"/>
        <end position="311"/>
    </location>
</feature>
<evidence type="ECO:0000256" key="6">
    <source>
        <dbReference type="ARBA" id="ARBA00023136"/>
    </source>
</evidence>
<organism evidence="8">
    <name type="scientific">marine sediment metagenome</name>
    <dbReference type="NCBI Taxonomy" id="412755"/>
    <lineage>
        <taxon>unclassified sequences</taxon>
        <taxon>metagenomes</taxon>
        <taxon>ecological metagenomes</taxon>
    </lineage>
</organism>
<feature type="transmembrane region" description="Helical" evidence="7">
    <location>
        <begin position="158"/>
        <end position="174"/>
    </location>
</feature>
<evidence type="ECO:0000313" key="8">
    <source>
        <dbReference type="EMBL" id="KKN52851.1"/>
    </source>
</evidence>
<evidence type="ECO:0000256" key="5">
    <source>
        <dbReference type="ARBA" id="ARBA00022989"/>
    </source>
</evidence>
<evidence type="ECO:0000256" key="3">
    <source>
        <dbReference type="ARBA" id="ARBA00022679"/>
    </source>
</evidence>
<dbReference type="Pfam" id="PF09594">
    <property type="entry name" value="GT87"/>
    <property type="match status" value="1"/>
</dbReference>
<proteinExistence type="predicted"/>
<evidence type="ECO:0000256" key="7">
    <source>
        <dbReference type="SAM" id="Phobius"/>
    </source>
</evidence>
<comment type="subcellular location">
    <subcellularLocation>
        <location evidence="1">Cell membrane</location>
        <topology evidence="1">Multi-pass membrane protein</topology>
    </subcellularLocation>
</comment>